<dbReference type="RefSeq" id="WP_153758144.1">
    <property type="nucleotide sequence ID" value="NZ_CP045851.1"/>
</dbReference>
<dbReference type="AlphaFoldDB" id="A0A5Q2RB39"/>
<keyword evidence="4" id="KW-1185">Reference proteome</keyword>
<dbReference type="PANTHER" id="PTHR11647">
    <property type="entry name" value="HYDRANTOINASE/DIHYDROPYRIMIDINASE FAMILY MEMBER"/>
    <property type="match status" value="1"/>
</dbReference>
<evidence type="ECO:0000313" key="3">
    <source>
        <dbReference type="EMBL" id="QGG94038.1"/>
    </source>
</evidence>
<proteinExistence type="predicted"/>
<sequence length="573" mass="60902">MSAHDLVIRGGTVLDGTGAAARTADVAVDGDRVVAVGVVGGRGAQEIDADGALVLPGFVDIHAHYDGQATWDNHLAPSSWQGVTTVVMGNCGVGFAPVRPADHDRLIELMEGVEDIPGAALHEGLSWEWQSFGEYLEAVDRIPHDIDVGAQVPHGAVRLNVMGERGAQREPATPEEIEQMAALAAEGVAAGALGFTTSRTMNHRTSRGEPTPTLTASADELVGIARALGGLGRGVLQVVSDHMNTDEEFATFRRMVAESGRPLSFSLVQSPFEPEGYRTVLDRIDAARADGLAITAQVGTRAVGLLFGLQCTLHPFLSNPVFAEIASLPVPEQARIMADDGFKARVLEAAGGDKVRKLGGGLIGRFDAMYELGDPPDYEADASQSIAARAAREGRSVEDFVYDLLIADQGRTLLYLPALNFAGGNLDAVGEMLAHPHTVPGLGDGGAHVGTICDGSFPTTLLTLWGRDRNHCRLDLAYLVRQHCWDTARTVGLEDRGVLAPGYRADVNVVDFDHLRARRPEVRYDLPAGGRRLLQRADGYLHTVVAGEETYRGGEPTGALPGRLVRGPQPAPA</sequence>
<evidence type="ECO:0000256" key="1">
    <source>
        <dbReference type="SAM" id="MobiDB-lite"/>
    </source>
</evidence>
<dbReference type="InterPro" id="IPR050378">
    <property type="entry name" value="Metallo-dep_Hydrolases_sf"/>
</dbReference>
<evidence type="ECO:0000313" key="4">
    <source>
        <dbReference type="Proteomes" id="UP000334019"/>
    </source>
</evidence>
<evidence type="ECO:0000259" key="2">
    <source>
        <dbReference type="Pfam" id="PF07969"/>
    </source>
</evidence>
<reference evidence="3 4" key="1">
    <citation type="submission" date="2019-11" db="EMBL/GenBank/DDBJ databases">
        <authorList>
            <person name="He Y."/>
        </authorList>
    </citation>
    <scope>NUCLEOTIDE SEQUENCE [LARGE SCALE GENOMIC DNA]</scope>
    <source>
        <strain evidence="3 4">SCSIO 58843</strain>
    </source>
</reference>
<feature type="region of interest" description="Disordered" evidence="1">
    <location>
        <begin position="551"/>
        <end position="573"/>
    </location>
</feature>
<dbReference type="SUPFAM" id="SSF51556">
    <property type="entry name" value="Metallo-dependent hydrolases"/>
    <property type="match status" value="1"/>
</dbReference>
<dbReference type="PANTHER" id="PTHR11647:SF1">
    <property type="entry name" value="COLLAPSIN RESPONSE MEDIATOR PROTEIN"/>
    <property type="match status" value="1"/>
</dbReference>
<dbReference type="SUPFAM" id="SSF51338">
    <property type="entry name" value="Composite domain of metallo-dependent hydrolases"/>
    <property type="match status" value="1"/>
</dbReference>
<organism evidence="3 4">
    <name type="scientific">Actinomarinicola tropica</name>
    <dbReference type="NCBI Taxonomy" id="2789776"/>
    <lineage>
        <taxon>Bacteria</taxon>
        <taxon>Bacillati</taxon>
        <taxon>Actinomycetota</taxon>
        <taxon>Acidimicrobiia</taxon>
        <taxon>Acidimicrobiales</taxon>
        <taxon>Iamiaceae</taxon>
        <taxon>Actinomarinicola</taxon>
    </lineage>
</organism>
<dbReference type="InterPro" id="IPR013108">
    <property type="entry name" value="Amidohydro_3"/>
</dbReference>
<gene>
    <name evidence="3" type="ORF">GH723_02350</name>
</gene>
<dbReference type="Pfam" id="PF07969">
    <property type="entry name" value="Amidohydro_3"/>
    <property type="match status" value="2"/>
</dbReference>
<dbReference type="EMBL" id="CP045851">
    <property type="protein sequence ID" value="QGG94038.1"/>
    <property type="molecule type" value="Genomic_DNA"/>
</dbReference>
<feature type="domain" description="Amidohydrolase 3" evidence="2">
    <location>
        <begin position="45"/>
        <end position="335"/>
    </location>
</feature>
<protein>
    <submittedName>
        <fullName evidence="3">Amidohydrolase family protein</fullName>
    </submittedName>
</protein>
<dbReference type="Gene3D" id="3.20.20.140">
    <property type="entry name" value="Metal-dependent hydrolases"/>
    <property type="match status" value="1"/>
</dbReference>
<feature type="domain" description="Amidohydrolase 3" evidence="2">
    <location>
        <begin position="425"/>
        <end position="551"/>
    </location>
</feature>
<keyword evidence="3" id="KW-0378">Hydrolase</keyword>
<accession>A0A5Q2RB39</accession>
<dbReference type="InterPro" id="IPR011059">
    <property type="entry name" value="Metal-dep_hydrolase_composite"/>
</dbReference>
<dbReference type="GO" id="GO:0016812">
    <property type="term" value="F:hydrolase activity, acting on carbon-nitrogen (but not peptide) bonds, in cyclic amides"/>
    <property type="evidence" value="ECO:0007669"/>
    <property type="project" value="TreeGrafter"/>
</dbReference>
<dbReference type="InterPro" id="IPR032466">
    <property type="entry name" value="Metal_Hydrolase"/>
</dbReference>
<name>A0A5Q2RB39_9ACTN</name>
<dbReference type="Proteomes" id="UP000334019">
    <property type="component" value="Chromosome"/>
</dbReference>
<dbReference type="KEGG" id="atq:GH723_02350"/>
<dbReference type="GO" id="GO:0005829">
    <property type="term" value="C:cytosol"/>
    <property type="evidence" value="ECO:0007669"/>
    <property type="project" value="TreeGrafter"/>
</dbReference>